<name>A0ACB8WF14_9TELE</name>
<sequence length="109" mass="12810">MSSHQEEARGRPRTRWRDYVSQLAWERLGVPRKSWRKCLGISAQTAASMRDPVLPDKQKKMDGWIGRRFTGDELRSSCHWPSHDLHKLGVIGRRLQVKSVKRQQLQFET</sequence>
<dbReference type="Proteomes" id="UP000831701">
    <property type="component" value="Chromosome 10"/>
</dbReference>
<protein>
    <submittedName>
        <fullName evidence="1">Uncharacterized protein</fullName>
    </submittedName>
</protein>
<comment type="caution">
    <text evidence="1">The sequence shown here is derived from an EMBL/GenBank/DDBJ whole genome shotgun (WGS) entry which is preliminary data.</text>
</comment>
<organism evidence="1 2">
    <name type="scientific">Scortum barcoo</name>
    <name type="common">barcoo grunter</name>
    <dbReference type="NCBI Taxonomy" id="214431"/>
    <lineage>
        <taxon>Eukaryota</taxon>
        <taxon>Metazoa</taxon>
        <taxon>Chordata</taxon>
        <taxon>Craniata</taxon>
        <taxon>Vertebrata</taxon>
        <taxon>Euteleostomi</taxon>
        <taxon>Actinopterygii</taxon>
        <taxon>Neopterygii</taxon>
        <taxon>Teleostei</taxon>
        <taxon>Neoteleostei</taxon>
        <taxon>Acanthomorphata</taxon>
        <taxon>Eupercaria</taxon>
        <taxon>Centrarchiformes</taxon>
        <taxon>Terapontoidei</taxon>
        <taxon>Terapontidae</taxon>
        <taxon>Scortum</taxon>
    </lineage>
</organism>
<evidence type="ECO:0000313" key="1">
    <source>
        <dbReference type="EMBL" id="KAI3366361.1"/>
    </source>
</evidence>
<gene>
    <name evidence="1" type="ORF">L3Q82_000449</name>
</gene>
<dbReference type="EMBL" id="CM041540">
    <property type="protein sequence ID" value="KAI3366361.1"/>
    <property type="molecule type" value="Genomic_DNA"/>
</dbReference>
<accession>A0ACB8WF14</accession>
<reference evidence="1" key="1">
    <citation type="submission" date="2022-04" db="EMBL/GenBank/DDBJ databases">
        <title>Jade perch genome.</title>
        <authorList>
            <person name="Chao B."/>
        </authorList>
    </citation>
    <scope>NUCLEOTIDE SEQUENCE</scope>
    <source>
        <strain evidence="1">CB-2022</strain>
    </source>
</reference>
<keyword evidence="2" id="KW-1185">Reference proteome</keyword>
<proteinExistence type="predicted"/>
<evidence type="ECO:0000313" key="2">
    <source>
        <dbReference type="Proteomes" id="UP000831701"/>
    </source>
</evidence>